<sequence>MGDKGEKSFDDELEMMVLREGNQRPIGQKGSIRNLGEPESKGSCGLLRSENQEPIDLLARSGPNGCWQSRTNDTVRVPA</sequence>
<comment type="caution">
    <text evidence="2">The sequence shown here is derived from an EMBL/GenBank/DDBJ whole genome shotgun (WGS) entry which is preliminary data.</text>
</comment>
<keyword evidence="3" id="KW-1185">Reference proteome</keyword>
<evidence type="ECO:0000313" key="3">
    <source>
        <dbReference type="Proteomes" id="UP000746747"/>
    </source>
</evidence>
<dbReference type="EMBL" id="CAKAEH010001315">
    <property type="protein sequence ID" value="CAG9534541.1"/>
    <property type="molecule type" value="Genomic_DNA"/>
</dbReference>
<evidence type="ECO:0000256" key="1">
    <source>
        <dbReference type="SAM" id="MobiDB-lite"/>
    </source>
</evidence>
<protein>
    <submittedName>
        <fullName evidence="2">Uncharacterized protein</fullName>
    </submittedName>
</protein>
<proteinExistence type="predicted"/>
<evidence type="ECO:0000313" key="2">
    <source>
        <dbReference type="EMBL" id="CAG9534541.1"/>
    </source>
</evidence>
<reference evidence="2" key="1">
    <citation type="submission" date="2021-09" db="EMBL/GenBank/DDBJ databases">
        <authorList>
            <consortium name="Pathogen Informatics"/>
        </authorList>
    </citation>
    <scope>NUCLEOTIDE SEQUENCE</scope>
</reference>
<gene>
    <name evidence="2" type="ORF">CJOHNSTONI_LOCUS4668</name>
</gene>
<dbReference type="Proteomes" id="UP000746747">
    <property type="component" value="Unassembled WGS sequence"/>
</dbReference>
<feature type="region of interest" description="Disordered" evidence="1">
    <location>
        <begin position="20"/>
        <end position="47"/>
    </location>
</feature>
<name>A0A8J2M392_9BILA</name>
<organism evidence="2 3">
    <name type="scientific">Cercopithifilaria johnstoni</name>
    <dbReference type="NCBI Taxonomy" id="2874296"/>
    <lineage>
        <taxon>Eukaryota</taxon>
        <taxon>Metazoa</taxon>
        <taxon>Ecdysozoa</taxon>
        <taxon>Nematoda</taxon>
        <taxon>Chromadorea</taxon>
        <taxon>Rhabditida</taxon>
        <taxon>Spirurina</taxon>
        <taxon>Spiruromorpha</taxon>
        <taxon>Filarioidea</taxon>
        <taxon>Onchocercidae</taxon>
        <taxon>Cercopithifilaria</taxon>
    </lineage>
</organism>
<accession>A0A8J2M392</accession>
<dbReference type="AlphaFoldDB" id="A0A8J2M392"/>